<dbReference type="PRINTS" id="PR00278">
    <property type="entry name" value="PANCHORMONE"/>
</dbReference>
<dbReference type="GeneID" id="111720960"/>
<dbReference type="Ensembl" id="ENSSHAT00000033784.1">
    <property type="protein sequence ID" value="ENSSHAP00000040158.1"/>
    <property type="gene ID" value="ENSSHAG00000021813.1"/>
</dbReference>
<keyword evidence="3" id="KW-0964">Secreted</keyword>
<organism evidence="9 10">
    <name type="scientific">Sarcophilus harrisii</name>
    <name type="common">Tasmanian devil</name>
    <name type="synonym">Sarcophilus laniarius</name>
    <dbReference type="NCBI Taxonomy" id="9305"/>
    <lineage>
        <taxon>Eukaryota</taxon>
        <taxon>Metazoa</taxon>
        <taxon>Chordata</taxon>
        <taxon>Craniata</taxon>
        <taxon>Vertebrata</taxon>
        <taxon>Euteleostomi</taxon>
        <taxon>Mammalia</taxon>
        <taxon>Metatheria</taxon>
        <taxon>Dasyuromorphia</taxon>
        <taxon>Dasyuridae</taxon>
        <taxon>Sarcophilus</taxon>
    </lineage>
</organism>
<comment type="similarity">
    <text evidence="2 7">Belongs to the NPY family.</text>
</comment>
<dbReference type="InParanoid" id="A0A7N4V565"/>
<dbReference type="GO" id="GO:0005184">
    <property type="term" value="F:neuropeptide hormone activity"/>
    <property type="evidence" value="ECO:0007669"/>
    <property type="project" value="TreeGrafter"/>
</dbReference>
<evidence type="ECO:0000256" key="2">
    <source>
        <dbReference type="ARBA" id="ARBA00010022"/>
    </source>
</evidence>
<comment type="function">
    <text evidence="6">Hormone secreted by pancreatic cells that acts as a regulator of pancreatic and gastrointestinal functions probably by signaling through the G protein-coupled receptor NPY4R2.</text>
</comment>
<evidence type="ECO:0000256" key="5">
    <source>
        <dbReference type="ARBA" id="ARBA00022815"/>
    </source>
</evidence>
<evidence type="ECO:0000256" key="8">
    <source>
        <dbReference type="SAM" id="SignalP"/>
    </source>
</evidence>
<evidence type="ECO:0000256" key="6">
    <source>
        <dbReference type="ARBA" id="ARBA00037168"/>
    </source>
</evidence>
<reference evidence="9" key="3">
    <citation type="submission" date="2025-09" db="UniProtKB">
        <authorList>
            <consortium name="Ensembl"/>
        </authorList>
    </citation>
    <scope>IDENTIFICATION</scope>
</reference>
<dbReference type="AlphaFoldDB" id="A0A7N4V565"/>
<dbReference type="OrthoDB" id="9901897at2759"/>
<feature type="chain" id="PRO_5029899302" evidence="8">
    <location>
        <begin position="23"/>
        <end position="78"/>
    </location>
</feature>
<dbReference type="Gene3D" id="6.10.250.900">
    <property type="match status" value="1"/>
</dbReference>
<dbReference type="PROSITE" id="PS00265">
    <property type="entry name" value="PANCREATIC_HORMONE_1"/>
    <property type="match status" value="1"/>
</dbReference>
<dbReference type="GO" id="GO:0031841">
    <property type="term" value="F:neuropeptide Y receptor binding"/>
    <property type="evidence" value="ECO:0007669"/>
    <property type="project" value="TreeGrafter"/>
</dbReference>
<reference evidence="9 10" key="1">
    <citation type="journal article" date="2011" name="Proc. Natl. Acad. Sci. U.S.A.">
        <title>Genetic diversity and population structure of the endangered marsupial Sarcophilus harrisii (Tasmanian devil).</title>
        <authorList>
            <person name="Miller W."/>
            <person name="Hayes V.M."/>
            <person name="Ratan A."/>
            <person name="Petersen D.C."/>
            <person name="Wittekindt N.E."/>
            <person name="Miller J."/>
            <person name="Walenz B."/>
            <person name="Knight J."/>
            <person name="Qi J."/>
            <person name="Zhao F."/>
            <person name="Wang Q."/>
            <person name="Bedoya-Reina O.C."/>
            <person name="Katiyar N."/>
            <person name="Tomsho L.P."/>
            <person name="Kasson L.M."/>
            <person name="Hardie R.A."/>
            <person name="Woodbridge P."/>
            <person name="Tindall E.A."/>
            <person name="Bertelsen M.F."/>
            <person name="Dixon D."/>
            <person name="Pyecroft S."/>
            <person name="Helgen K.M."/>
            <person name="Lesk A.M."/>
            <person name="Pringle T.H."/>
            <person name="Patterson N."/>
            <person name="Zhang Y."/>
            <person name="Kreiss A."/>
            <person name="Woods G.M."/>
            <person name="Jones M.E."/>
            <person name="Schuster S.C."/>
        </authorList>
    </citation>
    <scope>NUCLEOTIDE SEQUENCE [LARGE SCALE GENOMIC DNA]</scope>
</reference>
<dbReference type="InterPro" id="IPR020392">
    <property type="entry name" value="Pancreatic_hormone-like_CS"/>
</dbReference>
<evidence type="ECO:0000313" key="9">
    <source>
        <dbReference type="Ensembl" id="ENSSHAP00000040158.1"/>
    </source>
</evidence>
<dbReference type="GO" id="GO:0007218">
    <property type="term" value="P:neuropeptide signaling pathway"/>
    <property type="evidence" value="ECO:0007669"/>
    <property type="project" value="TreeGrafter"/>
</dbReference>
<feature type="signal peptide" evidence="8">
    <location>
        <begin position="1"/>
        <end position="22"/>
    </location>
</feature>
<keyword evidence="4" id="KW-0372">Hormone</keyword>
<name>A0A7N4V565_SARHA</name>
<dbReference type="PANTHER" id="PTHR10533:SF2">
    <property type="entry name" value="PANCREATIC POLYPEPTIDE PROHORMONE"/>
    <property type="match status" value="1"/>
</dbReference>
<evidence type="ECO:0000256" key="1">
    <source>
        <dbReference type="ARBA" id="ARBA00004613"/>
    </source>
</evidence>
<dbReference type="GO" id="GO:0007631">
    <property type="term" value="P:feeding behavior"/>
    <property type="evidence" value="ECO:0007669"/>
    <property type="project" value="TreeGrafter"/>
</dbReference>
<keyword evidence="10" id="KW-1185">Reference proteome</keyword>
<evidence type="ECO:0000256" key="7">
    <source>
        <dbReference type="RuleBase" id="RU000656"/>
    </source>
</evidence>
<dbReference type="CTD" id="5539"/>
<evidence type="ECO:0000256" key="4">
    <source>
        <dbReference type="ARBA" id="ARBA00022702"/>
    </source>
</evidence>
<keyword evidence="8" id="KW-0732">Signal</keyword>
<dbReference type="PANTHER" id="PTHR10533">
    <property type="entry name" value="NEUROPEPTIDE Y/PANCREATIC HORMONE/PEPTIDE YY"/>
    <property type="match status" value="1"/>
</dbReference>
<dbReference type="CDD" id="cd00126">
    <property type="entry name" value="PAH"/>
    <property type="match status" value="1"/>
</dbReference>
<dbReference type="Pfam" id="PF00159">
    <property type="entry name" value="Hormone_3"/>
    <property type="match status" value="1"/>
</dbReference>
<accession>A0A7N4V565</accession>
<dbReference type="InterPro" id="IPR001955">
    <property type="entry name" value="Pancreatic_hormone-like"/>
</dbReference>
<protein>
    <submittedName>
        <fullName evidence="9">Pancreatic polypeptide</fullName>
    </submittedName>
</protein>
<proteinExistence type="inferred from homology"/>
<dbReference type="FunCoup" id="A0A7N4V565">
    <property type="interactions" value="389"/>
</dbReference>
<dbReference type="Proteomes" id="UP000007648">
    <property type="component" value="Unassembled WGS sequence"/>
</dbReference>
<comment type="subcellular location">
    <subcellularLocation>
        <location evidence="1">Secreted</location>
    </subcellularLocation>
</comment>
<sequence>MAAPQYWLSLLVLSCCVTLLSAQGAPQEPVYPGDDATPEEMARYAAELRRYINRLTRPRYGKRAAGQRFYQDGVDILE</sequence>
<dbReference type="SMART" id="SM00309">
    <property type="entry name" value="PAH"/>
    <property type="match status" value="1"/>
</dbReference>
<dbReference type="RefSeq" id="XP_023359854.2">
    <property type="nucleotide sequence ID" value="XM_023504086.2"/>
</dbReference>
<dbReference type="PROSITE" id="PS50276">
    <property type="entry name" value="PANCREATIC_HORMONE_2"/>
    <property type="match status" value="1"/>
</dbReference>
<keyword evidence="5" id="KW-0027">Amidation</keyword>
<dbReference type="GO" id="GO:0005615">
    <property type="term" value="C:extracellular space"/>
    <property type="evidence" value="ECO:0007669"/>
    <property type="project" value="TreeGrafter"/>
</dbReference>
<evidence type="ECO:0000256" key="3">
    <source>
        <dbReference type="ARBA" id="ARBA00022525"/>
    </source>
</evidence>
<evidence type="ECO:0000313" key="10">
    <source>
        <dbReference type="Proteomes" id="UP000007648"/>
    </source>
</evidence>
<gene>
    <name evidence="9" type="primary">PPY</name>
</gene>
<dbReference type="KEGG" id="shr:111720960"/>
<reference evidence="9" key="2">
    <citation type="submission" date="2025-08" db="UniProtKB">
        <authorList>
            <consortium name="Ensembl"/>
        </authorList>
    </citation>
    <scope>IDENTIFICATION</scope>
</reference>
<dbReference type="GeneTree" id="ENSGT00530000064295"/>